<sequence>MTDSVKPFSLPVQLVKSQIFIQRLLKKQNLEECTTYLQHLKSKYEWIQNPLPVELQKPVSKRVKRNQPQRFEIEIADEEPEPAPVQKQVLKPEVKPDLTLNDVVSPPSQKKVRFQEKEPEKSVVKTQATEKSYDFDSVNNSKIDKADTQKSATTYDFNDPMALLAPDGSKIDAEEVVPCEFCGRRFGASAMAKHVGLCLKNPDRKSNVKKPAK</sequence>
<dbReference type="GO" id="GO:0008270">
    <property type="term" value="F:zinc ion binding"/>
    <property type="evidence" value="ECO:0007669"/>
    <property type="project" value="UniProtKB-KW"/>
</dbReference>
<dbReference type="EMBL" id="CATOUU010000027">
    <property type="protein sequence ID" value="CAI9913594.1"/>
    <property type="molecule type" value="Genomic_DNA"/>
</dbReference>
<accession>A0AA86N612</accession>
<keyword evidence="5" id="KW-1185">Reference proteome</keyword>
<protein>
    <submittedName>
        <fullName evidence="2">C2HC-type zinc-finger domain-containing protein</fullName>
    </submittedName>
    <submittedName>
        <fullName evidence="3">C2HC-type_zinc-finger domain-containing protein</fullName>
    </submittedName>
</protein>
<evidence type="ECO:0000313" key="5">
    <source>
        <dbReference type="Proteomes" id="UP001642409"/>
    </source>
</evidence>
<gene>
    <name evidence="2" type="ORF">HINF_LOCUS1239</name>
    <name evidence="3" type="ORF">HINF_LOCUS36472</name>
    <name evidence="4" type="ORF">HINF_LOCUS68012</name>
</gene>
<reference evidence="2" key="1">
    <citation type="submission" date="2023-06" db="EMBL/GenBank/DDBJ databases">
        <authorList>
            <person name="Kurt Z."/>
        </authorList>
    </citation>
    <scope>NUCLEOTIDE SEQUENCE</scope>
</reference>
<evidence type="ECO:0000313" key="4">
    <source>
        <dbReference type="EMBL" id="CAL6095571.1"/>
    </source>
</evidence>
<organism evidence="2">
    <name type="scientific">Hexamita inflata</name>
    <dbReference type="NCBI Taxonomy" id="28002"/>
    <lineage>
        <taxon>Eukaryota</taxon>
        <taxon>Metamonada</taxon>
        <taxon>Diplomonadida</taxon>
        <taxon>Hexamitidae</taxon>
        <taxon>Hexamitinae</taxon>
        <taxon>Hexamita</taxon>
    </lineage>
</organism>
<feature type="compositionally biased region" description="Basic and acidic residues" evidence="1">
    <location>
        <begin position="113"/>
        <end position="123"/>
    </location>
</feature>
<reference evidence="3 5" key="2">
    <citation type="submission" date="2024-07" db="EMBL/GenBank/DDBJ databases">
        <authorList>
            <person name="Akdeniz Z."/>
        </authorList>
    </citation>
    <scope>NUCLEOTIDE SEQUENCE [LARGE SCALE GENOMIC DNA]</scope>
</reference>
<feature type="region of interest" description="Disordered" evidence="1">
    <location>
        <begin position="98"/>
        <end position="125"/>
    </location>
</feature>
<evidence type="ECO:0000313" key="2">
    <source>
        <dbReference type="EMBL" id="CAI9913594.1"/>
    </source>
</evidence>
<dbReference type="AlphaFoldDB" id="A0AA86N612"/>
<dbReference type="Proteomes" id="UP001642409">
    <property type="component" value="Unassembled WGS sequence"/>
</dbReference>
<keyword evidence="2" id="KW-0479">Metal-binding</keyword>
<evidence type="ECO:0000313" key="3">
    <source>
        <dbReference type="EMBL" id="CAL6036568.1"/>
    </source>
</evidence>
<proteinExistence type="predicted"/>
<keyword evidence="2" id="KW-0862">Zinc</keyword>
<dbReference type="EMBL" id="CAXDID020000134">
    <property type="protein sequence ID" value="CAL6036568.1"/>
    <property type="molecule type" value="Genomic_DNA"/>
</dbReference>
<evidence type="ECO:0000256" key="1">
    <source>
        <dbReference type="SAM" id="MobiDB-lite"/>
    </source>
</evidence>
<dbReference type="EMBL" id="CAXDID020000477">
    <property type="protein sequence ID" value="CAL6095571.1"/>
    <property type="molecule type" value="Genomic_DNA"/>
</dbReference>
<comment type="caution">
    <text evidence="2">The sequence shown here is derived from an EMBL/GenBank/DDBJ whole genome shotgun (WGS) entry which is preliminary data.</text>
</comment>
<keyword evidence="2" id="KW-0863">Zinc-finger</keyword>
<name>A0AA86N612_9EUKA</name>